<reference evidence="2" key="3">
    <citation type="journal article" name="MicrobiologyOpen">
        <title>Whole-genome comparison between the type strain of Halobacterium salinarum (DSM 3754(T)) and the laboratory strains R1 and NRC-1.</title>
        <authorList>
            <person name="Pfeiffer F."/>
            <person name="Losensky G."/>
            <person name="Marchfelder A."/>
            <person name="Habermann B."/>
            <person name="Dyall-Smith M."/>
        </authorList>
    </citation>
    <scope>NUCLEOTIDE SEQUENCE</scope>
    <source>
        <strain evidence="2">91-R6</strain>
    </source>
</reference>
<dbReference type="Proteomes" id="UP000323075">
    <property type="component" value="Unassembled WGS sequence"/>
</dbReference>
<proteinExistence type="predicted"/>
<keyword evidence="1" id="KW-0812">Transmembrane</keyword>
<feature type="transmembrane region" description="Helical" evidence="1">
    <location>
        <begin position="6"/>
        <end position="22"/>
    </location>
</feature>
<evidence type="ECO:0000313" key="4">
    <source>
        <dbReference type="Proteomes" id="UP000296216"/>
    </source>
</evidence>
<evidence type="ECO:0000313" key="5">
    <source>
        <dbReference type="Proteomes" id="UP000323075"/>
    </source>
</evidence>
<name>A0A4D6GX45_HALS9</name>
<reference evidence="3 5" key="2">
    <citation type="submission" date="2019-07" db="EMBL/GenBank/DDBJ databases">
        <title>Genomic Encyclopedia of Archaeal and Bacterial Type Strains, Phase II (KMG-II): from individual species to whole genera.</title>
        <authorList>
            <person name="Goeker M."/>
        </authorList>
    </citation>
    <scope>NUCLEOTIDE SEQUENCE [LARGE SCALE GENOMIC DNA]</scope>
    <source>
        <strain evidence="3 5">DSM 3754</strain>
    </source>
</reference>
<dbReference type="RefSeq" id="WP_010903051.1">
    <property type="nucleotide sequence ID" value="NZ_VRYN01000007.1"/>
</dbReference>
<accession>A0A4D6GX45</accession>
<feature type="transmembrane region" description="Helical" evidence="1">
    <location>
        <begin position="100"/>
        <end position="117"/>
    </location>
</feature>
<evidence type="ECO:0000313" key="3">
    <source>
        <dbReference type="EMBL" id="TYO75120.1"/>
    </source>
</evidence>
<dbReference type="EMBL" id="CP038631">
    <property type="protein sequence ID" value="QCC45208.1"/>
    <property type="molecule type" value="Genomic_DNA"/>
</dbReference>
<feature type="transmembrane region" description="Helical" evidence="1">
    <location>
        <begin position="225"/>
        <end position="245"/>
    </location>
</feature>
<keyword evidence="1" id="KW-0472">Membrane</keyword>
<keyword evidence="3" id="KW-0378">Hydrolase</keyword>
<feature type="transmembrane region" description="Helical" evidence="1">
    <location>
        <begin position="74"/>
        <end position="93"/>
    </location>
</feature>
<feature type="transmembrane region" description="Helical" evidence="1">
    <location>
        <begin position="196"/>
        <end position="218"/>
    </location>
</feature>
<dbReference type="Proteomes" id="UP000296216">
    <property type="component" value="Chromosome"/>
</dbReference>
<protein>
    <submittedName>
        <fullName evidence="2">DUF457 family protein</fullName>
    </submittedName>
    <submittedName>
        <fullName evidence="3">LexA-binding, inner membrane-associated putative hydrolase</fullName>
    </submittedName>
</protein>
<dbReference type="AlphaFoldDB" id="A0A4D6GX45"/>
<keyword evidence="1" id="KW-1133">Transmembrane helix</keyword>
<dbReference type="InterPro" id="IPR007404">
    <property type="entry name" value="YdjM-like"/>
</dbReference>
<sequence>MFVGHAMLAFGVVALFVGRTGVPRRRVLALAVAAGLFAALPDVDMVAALVGVVGVDPTQPLAAANSFWGASTTAHRGVTHSVVITLPAAAAFALAPTHRALAAGCLGALVAAVFATSGPAAAVVAAVFAVTGWFLAAVASGIGVRGRRLFAVAAVGLVSHPFGDLFTGDPPALLSPLDVTVFADRVTLAADPTLQVVGAFGVELAAIWLGVLGALAIADRSLREFVTARAVAGAGYGLAVLAVPAPTLDTSYQFVFSVLAVGTIGVVPIPHRRRPTVPAAALTGLAAVTVAVAAYAALYLAGVA</sequence>
<dbReference type="EMBL" id="VRYN01000007">
    <property type="protein sequence ID" value="TYO75120.1"/>
    <property type="molecule type" value="Genomic_DNA"/>
</dbReference>
<organism evidence="2 4">
    <name type="scientific">Halobacterium salinarum (strain ATCC 33171 / DSM 3754 / JCM 8978 / NBRC 102687 / NCIMB 764 / 91-R6)</name>
    <dbReference type="NCBI Taxonomy" id="2597657"/>
    <lineage>
        <taxon>Archaea</taxon>
        <taxon>Methanobacteriati</taxon>
        <taxon>Methanobacteriota</taxon>
        <taxon>Stenosarchaea group</taxon>
        <taxon>Halobacteria</taxon>
        <taxon>Halobacteriales</taxon>
        <taxon>Halobacteriaceae</taxon>
        <taxon>Halobacterium</taxon>
    </lineage>
</organism>
<feature type="transmembrane region" description="Helical" evidence="1">
    <location>
        <begin position="149"/>
        <end position="167"/>
    </location>
</feature>
<dbReference type="Pfam" id="PF04307">
    <property type="entry name" value="YdjM"/>
    <property type="match status" value="1"/>
</dbReference>
<gene>
    <name evidence="3" type="ORF">APQ99_02080</name>
    <name evidence="2" type="ORF">HBSAL_07790</name>
</gene>
<feature type="transmembrane region" description="Helical" evidence="1">
    <location>
        <begin position="251"/>
        <end position="269"/>
    </location>
</feature>
<evidence type="ECO:0000313" key="2">
    <source>
        <dbReference type="EMBL" id="QCC45208.1"/>
    </source>
</evidence>
<feature type="transmembrane region" description="Helical" evidence="1">
    <location>
        <begin position="29"/>
        <end position="54"/>
    </location>
</feature>
<dbReference type="GO" id="GO:0016787">
    <property type="term" value="F:hydrolase activity"/>
    <property type="evidence" value="ECO:0007669"/>
    <property type="project" value="UniProtKB-KW"/>
</dbReference>
<feature type="transmembrane region" description="Helical" evidence="1">
    <location>
        <begin position="281"/>
        <end position="301"/>
    </location>
</feature>
<dbReference type="GeneID" id="68694162"/>
<feature type="transmembrane region" description="Helical" evidence="1">
    <location>
        <begin position="123"/>
        <end position="142"/>
    </location>
</feature>
<reference evidence="2 4" key="1">
    <citation type="journal article" date="2019" name="Microbiol. Resour. Announc.">
        <title>The Genome Sequence of the Halobacterium salinarum Type Strain Is Closely Related to That of Laboratory Strains NRC-1 and R1.</title>
        <authorList>
            <person name="Pfeiffer F."/>
            <person name="Marchfelder A."/>
            <person name="Habermann B."/>
            <person name="Dyall-Smith M.L."/>
        </authorList>
    </citation>
    <scope>NUCLEOTIDE SEQUENCE [LARGE SCALE GENOMIC DNA]</scope>
    <source>
        <strain evidence="2">91-R6</strain>
        <strain evidence="4">ATCC 33171 / DSM 3754 / JCM 8978 / NBRC 102687 / NCIMB 764 / 91-R6</strain>
    </source>
</reference>
<evidence type="ECO:0000256" key="1">
    <source>
        <dbReference type="SAM" id="Phobius"/>
    </source>
</evidence>